<keyword evidence="2" id="KW-1133">Transmembrane helix</keyword>
<feature type="transmembrane region" description="Helical" evidence="2">
    <location>
        <begin position="133"/>
        <end position="156"/>
    </location>
</feature>
<reference evidence="4 5" key="1">
    <citation type="submission" date="2015-02" db="EMBL/GenBank/DDBJ databases">
        <title>Draft genome sequences of ten Microbacterium spp. with emphasis on heavy metal contaminated environments.</title>
        <authorList>
            <person name="Corretto E."/>
        </authorList>
    </citation>
    <scope>NUCLEOTIDE SEQUENCE [LARGE SCALE GENOMIC DNA]</scope>
    <source>
        <strain evidence="4 5">BEL163</strain>
    </source>
</reference>
<evidence type="ECO:0000256" key="2">
    <source>
        <dbReference type="SAM" id="Phobius"/>
    </source>
</evidence>
<dbReference type="SUPFAM" id="SSF54001">
    <property type="entry name" value="Cysteine proteinases"/>
    <property type="match status" value="1"/>
</dbReference>
<feature type="transmembrane region" description="Helical" evidence="2">
    <location>
        <begin position="674"/>
        <end position="705"/>
    </location>
</feature>
<keyword evidence="2" id="KW-0812">Transmembrane</keyword>
<sequence length="850" mass="89692">MSAGGRKRGIARSHRSLVPSALTLWSLGYVLVGVLLATAAAWPVYGSPRALVVGLVGGILGIAVAVTARALRWGTLVAALAAVGVYLLVSVPLAVPSALSSVPAFLGGLRDAVLGVVVGWKQMLTLNPPLGEYQAVLIPFLIVMLFGSFLAALLVLESGRRAAIAVPVVAAMSIFGIAFGISGTSSSITVAGVVLPAPREWLIGVALFVASVAWLVGRARLQRAEALRAVAAANISRRATPAWLTVRRHLLSAALVVVALVAGFAITPVAAGWSDRSVLRDEIEPMIVVQQQPSPLSSYRSWFAGDQLDATVLQLEGDSGSLDRVRLVTLDSYDGEDFHVAADDRFSRLPRTAPAAADRVTLDVTIGEAYRGIWVPSPSGLAEAPHFSGSRADELADGFHVNAGGDTAITVAEAPDGGEGLVPGDRYTVLLDAPGKPADVTAFQGGASNLDTDLYPALAEWAEMQDQPRTGAGYLELIERLRDRGYLSHALLDDEAAAGWIASLKGGEGYAFAPSYAGHSAARIEELFTDLIEQERRAGADAAPEMLVSAVGDDEQFSVAAALLAEHWGLESRVVLGARLSAAEDVPGVPSCAQVCTGANMTAWVEVRSQGGEWAAVDTTPQYAMLPSSITEGEQLPEHPTVPEQPRSEALDPPQAQSDSNNDAPPLEDSQSEVLAILLPILSAIGLSLLALVLLVLPFLVLLLAKRQRARVRRTAEEPEVRLAGAWEELADVYADHGVDMSSQGTRSQRALSSERPAAARLAVLVDRAVFAEHPPTDEDATAAWKIVDAERTELSHTGKWWHRLIMRVRPTSFIVRARTADGIRFPGAGPVLGTLGLTGSLGGRKKGDS</sequence>
<dbReference type="RefSeq" id="WP_052674708.1">
    <property type="nucleotide sequence ID" value="NZ_JYIV01000027.1"/>
</dbReference>
<feature type="transmembrane region" description="Helical" evidence="2">
    <location>
        <begin position="163"/>
        <end position="181"/>
    </location>
</feature>
<feature type="region of interest" description="Disordered" evidence="1">
    <location>
        <begin position="633"/>
        <end position="668"/>
    </location>
</feature>
<dbReference type="InterPro" id="IPR038765">
    <property type="entry name" value="Papain-like_cys_pep_sf"/>
</dbReference>
<gene>
    <name evidence="4" type="ORF">RN51_02487</name>
</gene>
<dbReference type="OrthoDB" id="3651060at2"/>
<feature type="transmembrane region" description="Helical" evidence="2">
    <location>
        <begin position="21"/>
        <end position="44"/>
    </location>
</feature>
<dbReference type="PATRIC" id="fig|82380.10.peg.2495"/>
<dbReference type="Pfam" id="PF01841">
    <property type="entry name" value="Transglut_core"/>
    <property type="match status" value="1"/>
</dbReference>
<feature type="transmembrane region" description="Helical" evidence="2">
    <location>
        <begin position="250"/>
        <end position="273"/>
    </location>
</feature>
<dbReference type="AlphaFoldDB" id="A0A0F0KQE8"/>
<evidence type="ECO:0000256" key="1">
    <source>
        <dbReference type="SAM" id="MobiDB-lite"/>
    </source>
</evidence>
<keyword evidence="2" id="KW-0472">Membrane</keyword>
<dbReference type="InterPro" id="IPR002931">
    <property type="entry name" value="Transglutaminase-like"/>
</dbReference>
<dbReference type="EMBL" id="JYIV01000027">
    <property type="protein sequence ID" value="KJL21466.1"/>
    <property type="molecule type" value="Genomic_DNA"/>
</dbReference>
<comment type="caution">
    <text evidence="4">The sequence shown here is derived from an EMBL/GenBank/DDBJ whole genome shotgun (WGS) entry which is preliminary data.</text>
</comment>
<protein>
    <submittedName>
        <fullName evidence="4">Transglutaminase-like superfamily protein</fullName>
    </submittedName>
</protein>
<organism evidence="4 5">
    <name type="scientific">Microbacterium oxydans</name>
    <dbReference type="NCBI Taxonomy" id="82380"/>
    <lineage>
        <taxon>Bacteria</taxon>
        <taxon>Bacillati</taxon>
        <taxon>Actinomycetota</taxon>
        <taxon>Actinomycetes</taxon>
        <taxon>Micrococcales</taxon>
        <taxon>Microbacteriaceae</taxon>
        <taxon>Microbacterium</taxon>
    </lineage>
</organism>
<evidence type="ECO:0000313" key="5">
    <source>
        <dbReference type="Proteomes" id="UP000033725"/>
    </source>
</evidence>
<evidence type="ECO:0000313" key="4">
    <source>
        <dbReference type="EMBL" id="KJL21466.1"/>
    </source>
</evidence>
<name>A0A0F0KQE8_9MICO</name>
<dbReference type="Proteomes" id="UP000033725">
    <property type="component" value="Unassembled WGS sequence"/>
</dbReference>
<feature type="transmembrane region" description="Helical" evidence="2">
    <location>
        <begin position="201"/>
        <end position="217"/>
    </location>
</feature>
<evidence type="ECO:0000259" key="3">
    <source>
        <dbReference type="Pfam" id="PF01841"/>
    </source>
</evidence>
<feature type="transmembrane region" description="Helical" evidence="2">
    <location>
        <begin position="75"/>
        <end position="95"/>
    </location>
</feature>
<feature type="transmembrane region" description="Helical" evidence="2">
    <location>
        <begin position="50"/>
        <end position="68"/>
    </location>
</feature>
<feature type="domain" description="Transglutaminase-like" evidence="3">
    <location>
        <begin position="534"/>
        <end position="618"/>
    </location>
</feature>
<accession>A0A0F0KQE8</accession>
<proteinExistence type="predicted"/>